<dbReference type="PaxDb" id="4565-Traes_7AS_BBAE2DBBD.1"/>
<dbReference type="EC" id="2.7.11.1" evidence="2"/>
<evidence type="ECO:0000313" key="22">
    <source>
        <dbReference type="EnsemblPlants" id="TraesCS7A02G044500.1"/>
    </source>
</evidence>
<gene>
    <name evidence="22" type="primary">LOC123147152</name>
</gene>
<keyword evidence="8 17" id="KW-0547">Nucleotide-binding</keyword>
<comment type="subcellular location">
    <subcellularLocation>
        <location evidence="1">Membrane</location>
        <topology evidence="1">Single-pass membrane protein</topology>
    </subcellularLocation>
</comment>
<dbReference type="Gene3D" id="3.30.430.20">
    <property type="entry name" value="Gnk2 domain, C-X8-C-X2-C motif"/>
    <property type="match status" value="2"/>
</dbReference>
<evidence type="ECO:0000256" key="17">
    <source>
        <dbReference type="PROSITE-ProRule" id="PRU10141"/>
    </source>
</evidence>
<dbReference type="InterPro" id="IPR002902">
    <property type="entry name" value="GNK2"/>
</dbReference>
<dbReference type="PANTHER" id="PTHR27002:SF345">
    <property type="entry name" value="PROTEIN KINASE DOMAIN-CONTAINING PROTEIN"/>
    <property type="match status" value="1"/>
</dbReference>
<evidence type="ECO:0000256" key="12">
    <source>
        <dbReference type="ARBA" id="ARBA00023136"/>
    </source>
</evidence>
<dbReference type="AlphaFoldDB" id="A0A3B6RBA3"/>
<dbReference type="EnsemblPlants" id="TraesCS7A02G044500.1">
    <property type="protein sequence ID" value="TraesCS7A02G044500.1"/>
    <property type="gene ID" value="TraesCS7A02G044500"/>
</dbReference>
<reference evidence="22" key="1">
    <citation type="submission" date="2018-08" db="EMBL/GenBank/DDBJ databases">
        <authorList>
            <person name="Rossello M."/>
        </authorList>
    </citation>
    <scope>NUCLEOTIDE SEQUENCE [LARGE SCALE GENOMIC DNA]</scope>
    <source>
        <strain evidence="22">cv. Chinese Spring</strain>
    </source>
</reference>
<dbReference type="PROSITE" id="PS00108">
    <property type="entry name" value="PROTEIN_KINASE_ST"/>
    <property type="match status" value="1"/>
</dbReference>
<dbReference type="FunFam" id="3.30.430.20:FF:000028">
    <property type="entry name" value="Putative DUF26-domain receptor-like protein kinase family protein"/>
    <property type="match status" value="1"/>
</dbReference>
<feature type="transmembrane region" description="Helical" evidence="18">
    <location>
        <begin position="263"/>
        <end position="284"/>
    </location>
</feature>
<evidence type="ECO:0000256" key="5">
    <source>
        <dbReference type="ARBA" id="ARBA00022692"/>
    </source>
</evidence>
<evidence type="ECO:0000256" key="15">
    <source>
        <dbReference type="ARBA" id="ARBA00047899"/>
    </source>
</evidence>
<dbReference type="OrthoDB" id="4062651at2759"/>
<keyword evidence="11 18" id="KW-1133">Transmembrane helix</keyword>
<feature type="domain" description="Gnk2-homologous" evidence="21">
    <location>
        <begin position="123"/>
        <end position="231"/>
    </location>
</feature>
<dbReference type="GO" id="GO:0016020">
    <property type="term" value="C:membrane"/>
    <property type="evidence" value="ECO:0007669"/>
    <property type="project" value="UniProtKB-SubCell"/>
</dbReference>
<dbReference type="Pfam" id="PF07714">
    <property type="entry name" value="PK_Tyr_Ser-Thr"/>
    <property type="match status" value="1"/>
</dbReference>
<dbReference type="Proteomes" id="UP000019116">
    <property type="component" value="Chromosome 7A"/>
</dbReference>
<accession>A0A3B6RBA3</accession>
<dbReference type="Gramene" id="TraesCS7A02G044500.1">
    <property type="protein sequence ID" value="TraesCS7A02G044500.1"/>
    <property type="gene ID" value="TraesCS7A02G044500"/>
</dbReference>
<dbReference type="SMR" id="A0A3B6RBA3"/>
<protein>
    <recommendedName>
        <fullName evidence="2">non-specific serine/threonine protein kinase</fullName>
        <ecNumber evidence="2">2.7.11.1</ecNumber>
    </recommendedName>
</protein>
<keyword evidence="5 18" id="KW-0812">Transmembrane</keyword>
<evidence type="ECO:0000256" key="6">
    <source>
        <dbReference type="ARBA" id="ARBA00022729"/>
    </source>
</evidence>
<dbReference type="InterPro" id="IPR000719">
    <property type="entry name" value="Prot_kinase_dom"/>
</dbReference>
<keyword evidence="9" id="KW-0418">Kinase</keyword>
<keyword evidence="7" id="KW-0677">Repeat</keyword>
<sequence length="654" mass="72568">MNIILPLLLSGLAPFLAAADVFCDNLKVVATTLPNNTSSSPVHMGTATVGKAPDTVYALALCRDPVLNDSDCTDCIVETFETILNSTPPTQEQCFKEAYYDGGCTIIYSDHILGPSDTTGGKDDVIFQSWNVKNVTAGVDLITGHIRDLLVGTAEKAASMTPMRFATGVTYTGTNFPLVYSLAQCTPDLSPGDCLSCLHLLLDQLNFSISLHIGGRMGVTRCYFRYEAYKFYYGEPTLLPSSPPPAPTPKKAPKHRGHISKLLAIPIVLAPLAAAAFLCFNFFYRRLTRQRRGIVMRLQETRCVQNLEGDEQLVWQGKNSELLVFRFEQLLDATNNFSEENKLGQGGFGAVYKGKLPEGLGIAVKRLASHSGQGFIEFKNEVQFIAKLQHRNLVKLLGCCSEEPEKILVYEYLPNKSLDFFIFEEKRRALLDWSKLLTIIEGIAHGLLYLHKHSRLRVIHRDLKPSNILLDNEMNPKISDFGLAKIFSSTNPDGNTTRRVVGTYGYMAPEYASKGVFSIKSDIFSFGVVILEILSGKRNSRRQQCGDYINLLGYAWKLWDEGRWIDLVDASLVPKSQSQKMMRCINIALLCTQENASDRPTMSDIVAMLSSESMIIAKPKQPAYFNVRVGAEEPSAALESCSINSMTISITMPR</sequence>
<evidence type="ECO:0000259" key="21">
    <source>
        <dbReference type="PROSITE" id="PS51473"/>
    </source>
</evidence>
<dbReference type="GO" id="GO:0006950">
    <property type="term" value="P:response to stress"/>
    <property type="evidence" value="ECO:0007669"/>
    <property type="project" value="UniProtKB-ARBA"/>
</dbReference>
<comment type="catalytic activity">
    <reaction evidence="16">
        <text>L-seryl-[protein] + ATP = O-phospho-L-seryl-[protein] + ADP + H(+)</text>
        <dbReference type="Rhea" id="RHEA:17989"/>
        <dbReference type="Rhea" id="RHEA-COMP:9863"/>
        <dbReference type="Rhea" id="RHEA-COMP:11604"/>
        <dbReference type="ChEBI" id="CHEBI:15378"/>
        <dbReference type="ChEBI" id="CHEBI:29999"/>
        <dbReference type="ChEBI" id="CHEBI:30616"/>
        <dbReference type="ChEBI" id="CHEBI:83421"/>
        <dbReference type="ChEBI" id="CHEBI:456216"/>
        <dbReference type="EC" id="2.7.11.1"/>
    </reaction>
</comment>
<keyword evidence="13" id="KW-1015">Disulfide bond</keyword>
<dbReference type="Gramene" id="TraesROB_scaffold_018418_01G000600.1">
    <property type="protein sequence ID" value="TraesROB_scaffold_018418_01G000600.1"/>
    <property type="gene ID" value="TraesROB_scaffold_018418_01G000600"/>
</dbReference>
<evidence type="ECO:0000313" key="23">
    <source>
        <dbReference type="Proteomes" id="UP000019116"/>
    </source>
</evidence>
<evidence type="ECO:0000256" key="10">
    <source>
        <dbReference type="ARBA" id="ARBA00022840"/>
    </source>
</evidence>
<name>A0A3B6RBA3_WHEAT</name>
<feature type="signal peptide" evidence="19">
    <location>
        <begin position="1"/>
        <end position="18"/>
    </location>
</feature>
<keyword evidence="12 18" id="KW-0472">Membrane</keyword>
<dbReference type="PANTHER" id="PTHR27002">
    <property type="entry name" value="RECEPTOR-LIKE SERINE/THREONINE-PROTEIN KINASE SD1-8"/>
    <property type="match status" value="1"/>
</dbReference>
<evidence type="ECO:0000256" key="14">
    <source>
        <dbReference type="ARBA" id="ARBA00023180"/>
    </source>
</evidence>
<keyword evidence="10 17" id="KW-0067">ATP-binding</keyword>
<keyword evidence="3" id="KW-0723">Serine/threonine-protein kinase</keyword>
<dbReference type="PROSITE" id="PS50011">
    <property type="entry name" value="PROTEIN_KINASE_DOM"/>
    <property type="match status" value="1"/>
</dbReference>
<dbReference type="InterPro" id="IPR038408">
    <property type="entry name" value="GNK2_sf"/>
</dbReference>
<evidence type="ECO:0000256" key="7">
    <source>
        <dbReference type="ARBA" id="ARBA00022737"/>
    </source>
</evidence>
<dbReference type="FunFam" id="3.30.200.20:FF:000195">
    <property type="entry name" value="G-type lectin S-receptor-like serine/threonine-protein kinase"/>
    <property type="match status" value="1"/>
</dbReference>
<dbReference type="STRING" id="4565.A0A3B6RBA3"/>
<evidence type="ECO:0000256" key="4">
    <source>
        <dbReference type="ARBA" id="ARBA00022679"/>
    </source>
</evidence>
<evidence type="ECO:0000256" key="8">
    <source>
        <dbReference type="ARBA" id="ARBA00022741"/>
    </source>
</evidence>
<dbReference type="SMART" id="SM00220">
    <property type="entry name" value="S_TKc"/>
    <property type="match status" value="1"/>
</dbReference>
<dbReference type="GO" id="GO:0004674">
    <property type="term" value="F:protein serine/threonine kinase activity"/>
    <property type="evidence" value="ECO:0007669"/>
    <property type="project" value="UniProtKB-KW"/>
</dbReference>
<feature type="domain" description="Protein kinase" evidence="20">
    <location>
        <begin position="337"/>
        <end position="615"/>
    </location>
</feature>
<evidence type="ECO:0000256" key="11">
    <source>
        <dbReference type="ARBA" id="ARBA00022989"/>
    </source>
</evidence>
<evidence type="ECO:0000256" key="16">
    <source>
        <dbReference type="ARBA" id="ARBA00048679"/>
    </source>
</evidence>
<comment type="catalytic activity">
    <reaction evidence="15">
        <text>L-threonyl-[protein] + ATP = O-phospho-L-threonyl-[protein] + ADP + H(+)</text>
        <dbReference type="Rhea" id="RHEA:46608"/>
        <dbReference type="Rhea" id="RHEA-COMP:11060"/>
        <dbReference type="Rhea" id="RHEA-COMP:11605"/>
        <dbReference type="ChEBI" id="CHEBI:15378"/>
        <dbReference type="ChEBI" id="CHEBI:30013"/>
        <dbReference type="ChEBI" id="CHEBI:30616"/>
        <dbReference type="ChEBI" id="CHEBI:61977"/>
        <dbReference type="ChEBI" id="CHEBI:456216"/>
        <dbReference type="EC" id="2.7.11.1"/>
    </reaction>
</comment>
<evidence type="ECO:0000256" key="9">
    <source>
        <dbReference type="ARBA" id="ARBA00022777"/>
    </source>
</evidence>
<keyword evidence="23" id="KW-1185">Reference proteome</keyword>
<dbReference type="Gramene" id="TraesCS7A03G0100900.1">
    <property type="protein sequence ID" value="TraesCS7A03G0100900.1.CDS"/>
    <property type="gene ID" value="TraesCS7A03G0100900"/>
</dbReference>
<dbReference type="CDD" id="cd23509">
    <property type="entry name" value="Gnk2-like"/>
    <property type="match status" value="2"/>
</dbReference>
<evidence type="ECO:0000256" key="13">
    <source>
        <dbReference type="ARBA" id="ARBA00023157"/>
    </source>
</evidence>
<evidence type="ECO:0000256" key="3">
    <source>
        <dbReference type="ARBA" id="ARBA00022527"/>
    </source>
</evidence>
<dbReference type="Gene3D" id="1.10.510.10">
    <property type="entry name" value="Transferase(Phosphotransferase) domain 1"/>
    <property type="match status" value="1"/>
</dbReference>
<keyword evidence="4" id="KW-0808">Transferase</keyword>
<keyword evidence="6 19" id="KW-0732">Signal</keyword>
<dbReference type="Gene3D" id="3.30.200.20">
    <property type="entry name" value="Phosphorylase Kinase, domain 1"/>
    <property type="match status" value="1"/>
</dbReference>
<proteinExistence type="predicted"/>
<dbReference type="OMA" id="RIATIWY"/>
<evidence type="ECO:0000256" key="1">
    <source>
        <dbReference type="ARBA" id="ARBA00004167"/>
    </source>
</evidence>
<evidence type="ECO:0000259" key="20">
    <source>
        <dbReference type="PROSITE" id="PS50011"/>
    </source>
</evidence>
<dbReference type="SUPFAM" id="SSF56112">
    <property type="entry name" value="Protein kinase-like (PK-like)"/>
    <property type="match status" value="1"/>
</dbReference>
<evidence type="ECO:0000256" key="18">
    <source>
        <dbReference type="SAM" id="Phobius"/>
    </source>
</evidence>
<organism evidence="22">
    <name type="scientific">Triticum aestivum</name>
    <name type="common">Wheat</name>
    <dbReference type="NCBI Taxonomy" id="4565"/>
    <lineage>
        <taxon>Eukaryota</taxon>
        <taxon>Viridiplantae</taxon>
        <taxon>Streptophyta</taxon>
        <taxon>Embryophyta</taxon>
        <taxon>Tracheophyta</taxon>
        <taxon>Spermatophyta</taxon>
        <taxon>Magnoliopsida</taxon>
        <taxon>Liliopsida</taxon>
        <taxon>Poales</taxon>
        <taxon>Poaceae</taxon>
        <taxon>BOP clade</taxon>
        <taxon>Pooideae</taxon>
        <taxon>Triticodae</taxon>
        <taxon>Triticeae</taxon>
        <taxon>Triticinae</taxon>
        <taxon>Triticum</taxon>
    </lineage>
</organism>
<dbReference type="InterPro" id="IPR011009">
    <property type="entry name" value="Kinase-like_dom_sf"/>
</dbReference>
<dbReference type="PROSITE" id="PS51473">
    <property type="entry name" value="GNK2"/>
    <property type="match status" value="2"/>
</dbReference>
<feature type="binding site" evidence="17">
    <location>
        <position position="365"/>
    </location>
    <ligand>
        <name>ATP</name>
        <dbReference type="ChEBI" id="CHEBI:30616"/>
    </ligand>
</feature>
<dbReference type="FunFam" id="1.10.510.10:FF:000129">
    <property type="entry name" value="cysteine-rich receptor-like protein kinase 10"/>
    <property type="match status" value="1"/>
</dbReference>
<feature type="domain" description="Gnk2-homologous" evidence="21">
    <location>
        <begin position="4"/>
        <end position="113"/>
    </location>
</feature>
<dbReference type="InterPro" id="IPR008271">
    <property type="entry name" value="Ser/Thr_kinase_AS"/>
</dbReference>
<dbReference type="InterPro" id="IPR017441">
    <property type="entry name" value="Protein_kinase_ATP_BS"/>
</dbReference>
<feature type="chain" id="PRO_5043179774" description="non-specific serine/threonine protein kinase" evidence="19">
    <location>
        <begin position="19"/>
        <end position="654"/>
    </location>
</feature>
<evidence type="ECO:0000256" key="19">
    <source>
        <dbReference type="SAM" id="SignalP"/>
    </source>
</evidence>
<dbReference type="PROSITE" id="PS00107">
    <property type="entry name" value="PROTEIN_KINASE_ATP"/>
    <property type="match status" value="1"/>
</dbReference>
<evidence type="ECO:0000256" key="2">
    <source>
        <dbReference type="ARBA" id="ARBA00012513"/>
    </source>
</evidence>
<dbReference type="GO" id="GO:0005524">
    <property type="term" value="F:ATP binding"/>
    <property type="evidence" value="ECO:0007669"/>
    <property type="project" value="UniProtKB-UniRule"/>
</dbReference>
<dbReference type="InterPro" id="IPR001245">
    <property type="entry name" value="Ser-Thr/Tyr_kinase_cat_dom"/>
</dbReference>
<dbReference type="CDD" id="cd14066">
    <property type="entry name" value="STKc_IRAK"/>
    <property type="match status" value="1"/>
</dbReference>
<keyword evidence="14" id="KW-0325">Glycoprotein</keyword>
<dbReference type="Pfam" id="PF01657">
    <property type="entry name" value="Stress-antifung"/>
    <property type="match status" value="2"/>
</dbReference>
<reference evidence="22" key="2">
    <citation type="submission" date="2018-10" db="UniProtKB">
        <authorList>
            <consortium name="EnsemblPlants"/>
        </authorList>
    </citation>
    <scope>IDENTIFICATION</scope>
</reference>